<dbReference type="Gene3D" id="3.40.50.1000">
    <property type="entry name" value="HAD superfamily/HAD-like"/>
    <property type="match status" value="1"/>
</dbReference>
<dbReference type="Pfam" id="PF00702">
    <property type="entry name" value="Hydrolase"/>
    <property type="match status" value="1"/>
</dbReference>
<gene>
    <name evidence="1" type="ORF">GGI25_005420</name>
</gene>
<evidence type="ECO:0008006" key="3">
    <source>
        <dbReference type="Google" id="ProtNLM"/>
    </source>
</evidence>
<reference evidence="1" key="1">
    <citation type="submission" date="2022-07" db="EMBL/GenBank/DDBJ databases">
        <title>Phylogenomic reconstructions and comparative analyses of Kickxellomycotina fungi.</title>
        <authorList>
            <person name="Reynolds N.K."/>
            <person name="Stajich J.E."/>
            <person name="Barry K."/>
            <person name="Grigoriev I.V."/>
            <person name="Crous P."/>
            <person name="Smith M.E."/>
        </authorList>
    </citation>
    <scope>NUCLEOTIDE SEQUENCE</scope>
    <source>
        <strain evidence="1">NRRL 3115</strain>
    </source>
</reference>
<dbReference type="SUPFAM" id="SSF56784">
    <property type="entry name" value="HAD-like"/>
    <property type="match status" value="1"/>
</dbReference>
<dbReference type="EMBL" id="JANBTW010000098">
    <property type="protein sequence ID" value="KAJ2671603.1"/>
    <property type="molecule type" value="Genomic_DNA"/>
</dbReference>
<proteinExistence type="predicted"/>
<accession>A0A9W8FYM4</accession>
<comment type="caution">
    <text evidence="1">The sequence shown here is derived from an EMBL/GenBank/DDBJ whole genome shotgun (WGS) entry which is preliminary data.</text>
</comment>
<sequence>MVRYFPSTRESVASEPTALRIRGVVFDMDGTLATPMKEHLLQMRVELKVPAGMGTLEYVDTCLTGKEHELAHKRLIEIENDALRNMQITNGLIPLLQFLHKHSIPMAIITRNNKAAVDHFLNNVAAGLPKEERILFKFDPALDRSFKPPKPAPDGILHISKLWNIPPEQLMMVGDHGDDLLCGLRAGSVATLLRYYDNTEFERISHIVVDRLDRLAEKLATGFDADMTINGEKCTGYQ</sequence>
<dbReference type="PANTHER" id="PTHR43885:SF1">
    <property type="entry name" value="SUPERFAMILY HYDROLASE, PUTATIVE (AFU_ORTHOLOGUE AFUA_4G13290)-RELATED"/>
    <property type="match status" value="1"/>
</dbReference>
<dbReference type="InterPro" id="IPR036412">
    <property type="entry name" value="HAD-like_sf"/>
</dbReference>
<dbReference type="PANTHER" id="PTHR43885">
    <property type="entry name" value="HALOACID DEHALOGENASE-LIKE HYDROLASE"/>
    <property type="match status" value="1"/>
</dbReference>
<evidence type="ECO:0000313" key="1">
    <source>
        <dbReference type="EMBL" id="KAJ2671603.1"/>
    </source>
</evidence>
<dbReference type="Gene3D" id="1.10.260.80">
    <property type="match status" value="1"/>
</dbReference>
<dbReference type="OrthoDB" id="426235at2759"/>
<organism evidence="1 2">
    <name type="scientific">Coemansia spiralis</name>
    <dbReference type="NCBI Taxonomy" id="417178"/>
    <lineage>
        <taxon>Eukaryota</taxon>
        <taxon>Fungi</taxon>
        <taxon>Fungi incertae sedis</taxon>
        <taxon>Zoopagomycota</taxon>
        <taxon>Kickxellomycotina</taxon>
        <taxon>Kickxellomycetes</taxon>
        <taxon>Kickxellales</taxon>
        <taxon>Kickxellaceae</taxon>
        <taxon>Coemansia</taxon>
    </lineage>
</organism>
<evidence type="ECO:0000313" key="2">
    <source>
        <dbReference type="Proteomes" id="UP001151518"/>
    </source>
</evidence>
<dbReference type="AlphaFoldDB" id="A0A9W8FYM4"/>
<name>A0A9W8FYM4_9FUNG</name>
<dbReference type="CDD" id="cd01427">
    <property type="entry name" value="HAD_like"/>
    <property type="match status" value="1"/>
</dbReference>
<dbReference type="InterPro" id="IPR023214">
    <property type="entry name" value="HAD_sf"/>
</dbReference>
<protein>
    <recommendedName>
        <fullName evidence="3">Phosphoglycolate phosphatase</fullName>
    </recommendedName>
</protein>
<dbReference type="Proteomes" id="UP001151518">
    <property type="component" value="Unassembled WGS sequence"/>
</dbReference>